<protein>
    <submittedName>
        <fullName evidence="2">Uncharacterized protein</fullName>
    </submittedName>
</protein>
<keyword evidence="1" id="KW-0472">Membrane</keyword>
<sequence length="81" mass="8616">MSTWMFHGALTPISSIVGSFGSSFGLISTKLDLEVCNALSSRVSVQLLSCCWVSMTACMVLLGMCGALKLELPLSIPCYHA</sequence>
<dbReference type="Proteomes" id="UP000184063">
    <property type="component" value="Unassembled WGS sequence"/>
</dbReference>
<dbReference type="VEuPathDB" id="FungiDB:ASPFODRAFT_665080"/>
<name>A0A1M3TF38_ASPLC</name>
<evidence type="ECO:0000313" key="3">
    <source>
        <dbReference type="Proteomes" id="UP000184063"/>
    </source>
</evidence>
<evidence type="ECO:0000256" key="1">
    <source>
        <dbReference type="SAM" id="Phobius"/>
    </source>
</evidence>
<reference evidence="3" key="1">
    <citation type="journal article" date="2017" name="Genome Biol.">
        <title>Comparative genomics reveals high biological diversity and specific adaptations in the industrially and medically important fungal genus Aspergillus.</title>
        <authorList>
            <person name="de Vries R.P."/>
            <person name="Riley R."/>
            <person name="Wiebenga A."/>
            <person name="Aguilar-Osorio G."/>
            <person name="Amillis S."/>
            <person name="Uchima C.A."/>
            <person name="Anderluh G."/>
            <person name="Asadollahi M."/>
            <person name="Askin M."/>
            <person name="Barry K."/>
            <person name="Battaglia E."/>
            <person name="Bayram O."/>
            <person name="Benocci T."/>
            <person name="Braus-Stromeyer S.A."/>
            <person name="Caldana C."/>
            <person name="Canovas D."/>
            <person name="Cerqueira G.C."/>
            <person name="Chen F."/>
            <person name="Chen W."/>
            <person name="Choi C."/>
            <person name="Clum A."/>
            <person name="Dos Santos R.A."/>
            <person name="Damasio A.R."/>
            <person name="Diallinas G."/>
            <person name="Emri T."/>
            <person name="Fekete E."/>
            <person name="Flipphi M."/>
            <person name="Freyberg S."/>
            <person name="Gallo A."/>
            <person name="Gournas C."/>
            <person name="Habgood R."/>
            <person name="Hainaut M."/>
            <person name="Harispe M.L."/>
            <person name="Henrissat B."/>
            <person name="Hilden K.S."/>
            <person name="Hope R."/>
            <person name="Hossain A."/>
            <person name="Karabika E."/>
            <person name="Karaffa L."/>
            <person name="Karanyi Z."/>
            <person name="Krasevec N."/>
            <person name="Kuo A."/>
            <person name="Kusch H."/>
            <person name="LaButti K."/>
            <person name="Lagendijk E.L."/>
            <person name="Lapidus A."/>
            <person name="Levasseur A."/>
            <person name="Lindquist E."/>
            <person name="Lipzen A."/>
            <person name="Logrieco A.F."/>
            <person name="MacCabe A."/>
            <person name="Maekelae M.R."/>
            <person name="Malavazi I."/>
            <person name="Melin P."/>
            <person name="Meyer V."/>
            <person name="Mielnichuk N."/>
            <person name="Miskei M."/>
            <person name="Molnar A.P."/>
            <person name="Mule G."/>
            <person name="Ngan C.Y."/>
            <person name="Orejas M."/>
            <person name="Orosz E."/>
            <person name="Ouedraogo J.P."/>
            <person name="Overkamp K.M."/>
            <person name="Park H.-S."/>
            <person name="Perrone G."/>
            <person name="Piumi F."/>
            <person name="Punt P.J."/>
            <person name="Ram A.F."/>
            <person name="Ramon A."/>
            <person name="Rauscher S."/>
            <person name="Record E."/>
            <person name="Riano-Pachon D.M."/>
            <person name="Robert V."/>
            <person name="Roehrig J."/>
            <person name="Ruller R."/>
            <person name="Salamov A."/>
            <person name="Salih N.S."/>
            <person name="Samson R.A."/>
            <person name="Sandor E."/>
            <person name="Sanguinetti M."/>
            <person name="Schuetze T."/>
            <person name="Sepcic K."/>
            <person name="Shelest E."/>
            <person name="Sherlock G."/>
            <person name="Sophianopoulou V."/>
            <person name="Squina F.M."/>
            <person name="Sun H."/>
            <person name="Susca A."/>
            <person name="Todd R.B."/>
            <person name="Tsang A."/>
            <person name="Unkles S.E."/>
            <person name="van de Wiele N."/>
            <person name="van Rossen-Uffink D."/>
            <person name="Oliveira J.V."/>
            <person name="Vesth T.C."/>
            <person name="Visser J."/>
            <person name="Yu J.-H."/>
            <person name="Zhou M."/>
            <person name="Andersen M.R."/>
            <person name="Archer D.B."/>
            <person name="Baker S.E."/>
            <person name="Benoit I."/>
            <person name="Brakhage A.A."/>
            <person name="Braus G.H."/>
            <person name="Fischer R."/>
            <person name="Frisvad J.C."/>
            <person name="Goldman G.H."/>
            <person name="Houbraken J."/>
            <person name="Oakley B."/>
            <person name="Pocsi I."/>
            <person name="Scazzocchio C."/>
            <person name="Seiboth B."/>
            <person name="vanKuyk P.A."/>
            <person name="Wortman J."/>
            <person name="Dyer P.S."/>
            <person name="Grigoriev I.V."/>
        </authorList>
    </citation>
    <scope>NUCLEOTIDE SEQUENCE [LARGE SCALE GENOMIC DNA]</scope>
    <source>
        <strain evidence="3">CBS 106.47</strain>
    </source>
</reference>
<proteinExistence type="predicted"/>
<keyword evidence="1" id="KW-0812">Transmembrane</keyword>
<feature type="transmembrane region" description="Helical" evidence="1">
    <location>
        <begin position="45"/>
        <end position="68"/>
    </location>
</feature>
<organism evidence="2 3">
    <name type="scientific">Aspergillus luchuensis (strain CBS 106.47)</name>
    <dbReference type="NCBI Taxonomy" id="1137211"/>
    <lineage>
        <taxon>Eukaryota</taxon>
        <taxon>Fungi</taxon>
        <taxon>Dikarya</taxon>
        <taxon>Ascomycota</taxon>
        <taxon>Pezizomycotina</taxon>
        <taxon>Eurotiomycetes</taxon>
        <taxon>Eurotiomycetidae</taxon>
        <taxon>Eurotiales</taxon>
        <taxon>Aspergillaceae</taxon>
        <taxon>Aspergillus</taxon>
        <taxon>Aspergillus subgen. Circumdati</taxon>
    </lineage>
</organism>
<accession>A0A1M3TF38</accession>
<evidence type="ECO:0000313" key="2">
    <source>
        <dbReference type="EMBL" id="OJZ85378.1"/>
    </source>
</evidence>
<dbReference type="EMBL" id="KV878243">
    <property type="protein sequence ID" value="OJZ85378.1"/>
    <property type="molecule type" value="Genomic_DNA"/>
</dbReference>
<keyword evidence="1" id="KW-1133">Transmembrane helix</keyword>
<gene>
    <name evidence="2" type="ORF">ASPFODRAFT_665080</name>
</gene>
<dbReference type="AlphaFoldDB" id="A0A1M3TF38"/>